<keyword evidence="1" id="KW-1133">Transmembrane helix</keyword>
<evidence type="ECO:0000313" key="2">
    <source>
        <dbReference type="EMBL" id="MBU3079516.1"/>
    </source>
</evidence>
<protein>
    <submittedName>
        <fullName evidence="2">Uncharacterized protein</fullName>
    </submittedName>
</protein>
<sequence>MTSMKRIEESLGVPLRRLVSPVQRIFGTGILATGAIAMMAELIGH</sequence>
<dbReference type="RefSeq" id="WP_216327882.1">
    <property type="nucleotide sequence ID" value="NZ_JAHKRT010000011.1"/>
</dbReference>
<dbReference type="EMBL" id="JAHKRT010000011">
    <property type="protein sequence ID" value="MBU3079516.1"/>
    <property type="molecule type" value="Genomic_DNA"/>
</dbReference>
<keyword evidence="1" id="KW-0812">Transmembrane</keyword>
<keyword evidence="1" id="KW-0472">Membrane</keyword>
<organism evidence="2 3">
    <name type="scientific">Sphingomonas quercus</name>
    <dbReference type="NCBI Taxonomy" id="2842451"/>
    <lineage>
        <taxon>Bacteria</taxon>
        <taxon>Pseudomonadati</taxon>
        <taxon>Pseudomonadota</taxon>
        <taxon>Alphaproteobacteria</taxon>
        <taxon>Sphingomonadales</taxon>
        <taxon>Sphingomonadaceae</taxon>
        <taxon>Sphingomonas</taxon>
    </lineage>
</organism>
<evidence type="ECO:0000313" key="3">
    <source>
        <dbReference type="Proteomes" id="UP000776276"/>
    </source>
</evidence>
<gene>
    <name evidence="2" type="ORF">KOF26_16790</name>
</gene>
<reference evidence="2 3" key="1">
    <citation type="submission" date="2021-06" db="EMBL/GenBank/DDBJ databases">
        <title>Sphingomonas sp. XMGL2, whole genome shotgun sequencing project.</title>
        <authorList>
            <person name="Zhao G."/>
            <person name="Shen L."/>
        </authorList>
    </citation>
    <scope>NUCLEOTIDE SEQUENCE [LARGE SCALE GENOMIC DNA]</scope>
    <source>
        <strain evidence="2 3">XMGL2</strain>
    </source>
</reference>
<evidence type="ECO:0000256" key="1">
    <source>
        <dbReference type="SAM" id="Phobius"/>
    </source>
</evidence>
<proteinExistence type="predicted"/>
<comment type="caution">
    <text evidence="2">The sequence shown here is derived from an EMBL/GenBank/DDBJ whole genome shotgun (WGS) entry which is preliminary data.</text>
</comment>
<dbReference type="Proteomes" id="UP000776276">
    <property type="component" value="Unassembled WGS sequence"/>
</dbReference>
<accession>A0ABS6BMH0</accession>
<keyword evidence="3" id="KW-1185">Reference proteome</keyword>
<name>A0ABS6BMH0_9SPHN</name>
<feature type="transmembrane region" description="Helical" evidence="1">
    <location>
        <begin position="25"/>
        <end position="44"/>
    </location>
</feature>